<evidence type="ECO:0000259" key="2">
    <source>
        <dbReference type="Pfam" id="PF04424"/>
    </source>
</evidence>
<evidence type="ECO:0000256" key="1">
    <source>
        <dbReference type="SAM" id="MobiDB-lite"/>
    </source>
</evidence>
<feature type="compositionally biased region" description="Polar residues" evidence="1">
    <location>
        <begin position="758"/>
        <end position="768"/>
    </location>
</feature>
<dbReference type="EMBL" id="JASJQH010007634">
    <property type="protein sequence ID" value="KAK9703472.1"/>
    <property type="molecule type" value="Genomic_DNA"/>
</dbReference>
<feature type="domain" description="MINDY deubiquitinase" evidence="2">
    <location>
        <begin position="408"/>
        <end position="674"/>
    </location>
</feature>
<dbReference type="Pfam" id="PF04424">
    <property type="entry name" value="MINDY_DUB"/>
    <property type="match status" value="1"/>
</dbReference>
<sequence>MSNNTPTTQEELPSDDRNILIKNAEEDFEKLIIVDSPPLKNIQENVDTLVSETPNESQGSIDQSITLLQTNSGQVEPLVEEQTNPDTTNENFDSMKEKNLEEQLPFLQNSGIQTISHENNIQNQGSNIPSQTYDKVTEEERELSENLIRNEAIPSNYLEISNLEQQVLPVDPTHDQKVQDPVNEVNESRGNNTYHEQYTPVETAFTEGDFKPKETENISNHPFTGGFQTAPLEYNLANNDEKPAEIVESNSGIVDSSNASPRLLDKGKGKEVISPEENSSLDYASHDNHNNPMGNSDLEYQLDNEFVDAIPIESQISPTSPHNNTEIAAGVDPLDMRYDSQEHPNDNLSTEVSNLPADPFPVPSVLEVIPSHVASDLTGFTDTKATDTPLPTQQQAIQSVGTTVAKTEYQMKRVEWMPLNSTNPLKLSIITQNENGPCPLLALCNVLLLRGDIKIQPADRPVVDDEYLTSLLGEYLLDLHSTESEDMSNFNNALAVIPLLQRGLDVNVRFDNIRGFENTPELSMFEAFKVDLIHGWIVDPEEDWNTYKILTEKCVNYNTAVDLVVKGDEAEKDTNLSIDEKDAIVHEALVVRQFLENTATQLTYHGLLAISTTLPQNHLSVLFRNNHFSTLYKRADGELYTLVTDAGFLDSPNAGWERLRDIDQIDSEFVTGTFQKIGPSGDSTTQSETIINEDDYADLTEQERMDQDLALALNLQQQEEDGKKREQAQIANQKLQQHNASGPGKTQERPEASEAHEQATSVASSSMNPKKKKDNCMIC</sequence>
<dbReference type="InterPro" id="IPR007518">
    <property type="entry name" value="MINDY"/>
</dbReference>
<dbReference type="PANTHER" id="PTHR18063:SF6">
    <property type="entry name" value="UBIQUITIN CARBOXYL-TERMINAL HYDROLASE"/>
    <property type="match status" value="1"/>
</dbReference>
<protein>
    <recommendedName>
        <fullName evidence="2">MINDY deubiquitinase domain-containing protein</fullName>
    </recommendedName>
</protein>
<feature type="region of interest" description="Disordered" evidence="1">
    <location>
        <begin position="717"/>
        <end position="779"/>
    </location>
</feature>
<proteinExistence type="predicted"/>
<keyword evidence="4" id="KW-1185">Reference proteome</keyword>
<feature type="compositionally biased region" description="Basic and acidic residues" evidence="1">
    <location>
        <begin position="746"/>
        <end position="757"/>
    </location>
</feature>
<reference evidence="3 4" key="1">
    <citation type="submission" date="2023-04" db="EMBL/GenBank/DDBJ databases">
        <title>Genome of Basidiobolus ranarum AG-B5.</title>
        <authorList>
            <person name="Stajich J.E."/>
            <person name="Carter-House D."/>
            <person name="Gryganskyi A."/>
        </authorList>
    </citation>
    <scope>NUCLEOTIDE SEQUENCE [LARGE SCALE GENOMIC DNA]</scope>
    <source>
        <strain evidence="3 4">AG-B5</strain>
    </source>
</reference>
<feature type="compositionally biased region" description="Basic and acidic residues" evidence="1">
    <location>
        <begin position="263"/>
        <end position="273"/>
    </location>
</feature>
<feature type="compositionally biased region" description="Polar residues" evidence="1">
    <location>
        <begin position="729"/>
        <end position="740"/>
    </location>
</feature>
<dbReference type="PANTHER" id="PTHR18063">
    <property type="entry name" value="NF-E2 INDUCIBLE PROTEIN"/>
    <property type="match status" value="1"/>
</dbReference>
<dbReference type="Proteomes" id="UP001479436">
    <property type="component" value="Unassembled WGS sequence"/>
</dbReference>
<evidence type="ECO:0000313" key="3">
    <source>
        <dbReference type="EMBL" id="KAK9703472.1"/>
    </source>
</evidence>
<feature type="compositionally biased region" description="Polar residues" evidence="1">
    <location>
        <begin position="248"/>
        <end position="260"/>
    </location>
</feature>
<accession>A0ABR2VV56</accession>
<evidence type="ECO:0000313" key="4">
    <source>
        <dbReference type="Proteomes" id="UP001479436"/>
    </source>
</evidence>
<comment type="caution">
    <text evidence="3">The sequence shown here is derived from an EMBL/GenBank/DDBJ whole genome shotgun (WGS) entry which is preliminary data.</text>
</comment>
<dbReference type="InterPro" id="IPR033979">
    <property type="entry name" value="MINDY_domain"/>
</dbReference>
<organism evidence="3 4">
    <name type="scientific">Basidiobolus ranarum</name>
    <dbReference type="NCBI Taxonomy" id="34480"/>
    <lineage>
        <taxon>Eukaryota</taxon>
        <taxon>Fungi</taxon>
        <taxon>Fungi incertae sedis</taxon>
        <taxon>Zoopagomycota</taxon>
        <taxon>Entomophthoromycotina</taxon>
        <taxon>Basidiobolomycetes</taxon>
        <taxon>Basidiobolales</taxon>
        <taxon>Basidiobolaceae</taxon>
        <taxon>Basidiobolus</taxon>
    </lineage>
</organism>
<name>A0ABR2VV56_9FUNG</name>
<feature type="region of interest" description="Disordered" evidence="1">
    <location>
        <begin position="248"/>
        <end position="274"/>
    </location>
</feature>
<gene>
    <name evidence="3" type="ORF">K7432_010713</name>
</gene>